<evidence type="ECO:0000256" key="1">
    <source>
        <dbReference type="SAM" id="MobiDB-lite"/>
    </source>
</evidence>
<evidence type="ECO:0000313" key="2">
    <source>
        <dbReference type="EMBL" id="MEI5688960.1"/>
    </source>
</evidence>
<sequence>MIGLALLIQAATAAATPAAGSERWSILAPQPCPTRDDRSDIVVCGNGRSAQRLPLPDEVDPPAGRGANPDRSTTKVFALHAPPCAARLEGCTVGVAPPIVPIVTALVKVTRATFAKKPDTRGRVPIDLGEPAR</sequence>
<protein>
    <submittedName>
        <fullName evidence="2">Uncharacterized protein</fullName>
    </submittedName>
</protein>
<accession>A0ABU8H7N8</accession>
<name>A0ABU8H7N8_9SPHN</name>
<dbReference type="Proteomes" id="UP001367771">
    <property type="component" value="Unassembled WGS sequence"/>
</dbReference>
<dbReference type="RefSeq" id="WP_336546133.1">
    <property type="nucleotide sequence ID" value="NZ_JBBBDM010000017.1"/>
</dbReference>
<organism evidence="2 3">
    <name type="scientific">Sphingomonas kyungheensis</name>
    <dbReference type="NCBI Taxonomy" id="1069987"/>
    <lineage>
        <taxon>Bacteria</taxon>
        <taxon>Pseudomonadati</taxon>
        <taxon>Pseudomonadota</taxon>
        <taxon>Alphaproteobacteria</taxon>
        <taxon>Sphingomonadales</taxon>
        <taxon>Sphingomonadaceae</taxon>
        <taxon>Sphingomonas</taxon>
    </lineage>
</organism>
<comment type="caution">
    <text evidence="2">The sequence shown here is derived from an EMBL/GenBank/DDBJ whole genome shotgun (WGS) entry which is preliminary data.</text>
</comment>
<dbReference type="EMBL" id="JBBBDM010000017">
    <property type="protein sequence ID" value="MEI5688960.1"/>
    <property type="molecule type" value="Genomic_DNA"/>
</dbReference>
<gene>
    <name evidence="2" type="ORF">V8201_17850</name>
</gene>
<proteinExistence type="predicted"/>
<feature type="region of interest" description="Disordered" evidence="1">
    <location>
        <begin position="46"/>
        <end position="71"/>
    </location>
</feature>
<keyword evidence="3" id="KW-1185">Reference proteome</keyword>
<reference evidence="2 3" key="1">
    <citation type="journal article" date="2013" name="Int. J. Syst. Evol. Microbiol.">
        <title>Sphingomonas kyungheensis sp. nov., a bacterium with ginsenoside-converting activity isolated from soil of a ginseng field.</title>
        <authorList>
            <person name="Son H.M."/>
            <person name="Yang J.E."/>
            <person name="Park Y."/>
            <person name="Han C.K."/>
            <person name="Kim S.G."/>
            <person name="Kook M."/>
            <person name="Yi T.H."/>
        </authorList>
    </citation>
    <scope>NUCLEOTIDE SEQUENCE [LARGE SCALE GENOMIC DNA]</scope>
    <source>
        <strain evidence="2 3">LMG 26582</strain>
    </source>
</reference>
<evidence type="ECO:0000313" key="3">
    <source>
        <dbReference type="Proteomes" id="UP001367771"/>
    </source>
</evidence>